<dbReference type="Proteomes" id="UP000574133">
    <property type="component" value="Unassembled WGS sequence"/>
</dbReference>
<evidence type="ECO:0000256" key="5">
    <source>
        <dbReference type="ARBA" id="ARBA00023136"/>
    </source>
</evidence>
<evidence type="ECO:0000256" key="3">
    <source>
        <dbReference type="ARBA" id="ARBA00022692"/>
    </source>
</evidence>
<keyword evidence="5 7" id="KW-0472">Membrane</keyword>
<keyword evidence="4 7" id="KW-1133">Transmembrane helix</keyword>
<dbReference type="AlphaFoldDB" id="A0A841THL7"/>
<organism evidence="9 10">
    <name type="scientific">Cohnella lubricantis</name>
    <dbReference type="NCBI Taxonomy" id="2163172"/>
    <lineage>
        <taxon>Bacteria</taxon>
        <taxon>Bacillati</taxon>
        <taxon>Bacillota</taxon>
        <taxon>Bacilli</taxon>
        <taxon>Bacillales</taxon>
        <taxon>Paenibacillaceae</taxon>
        <taxon>Cohnella</taxon>
    </lineage>
</organism>
<evidence type="ECO:0000256" key="1">
    <source>
        <dbReference type="ARBA" id="ARBA00004651"/>
    </source>
</evidence>
<reference evidence="9 10" key="1">
    <citation type="submission" date="2020-08" db="EMBL/GenBank/DDBJ databases">
        <title>Cohnella phylogeny.</title>
        <authorList>
            <person name="Dunlap C."/>
        </authorList>
    </citation>
    <scope>NUCLEOTIDE SEQUENCE [LARGE SCALE GENOMIC DNA]</scope>
    <source>
        <strain evidence="9 10">DSM 103658</strain>
    </source>
</reference>
<keyword evidence="3 7" id="KW-0812">Transmembrane</keyword>
<comment type="subcellular location">
    <subcellularLocation>
        <location evidence="1">Cell membrane</location>
        <topology evidence="1">Multi-pass membrane protein</topology>
    </subcellularLocation>
</comment>
<evidence type="ECO:0000256" key="6">
    <source>
        <dbReference type="ARBA" id="ARBA00043993"/>
    </source>
</evidence>
<comment type="similarity">
    <text evidence="6">Belongs to the YccS/YhfK family.</text>
</comment>
<dbReference type="PANTHER" id="PTHR30509">
    <property type="entry name" value="P-HYDROXYBENZOIC ACID EFFLUX PUMP SUBUNIT-RELATED"/>
    <property type="match status" value="1"/>
</dbReference>
<dbReference type="InterPro" id="IPR049453">
    <property type="entry name" value="Memb_transporter_dom"/>
</dbReference>
<keyword evidence="2" id="KW-1003">Cell membrane</keyword>
<evidence type="ECO:0000313" key="10">
    <source>
        <dbReference type="Proteomes" id="UP000574133"/>
    </source>
</evidence>
<feature type="transmembrane region" description="Helical" evidence="7">
    <location>
        <begin position="65"/>
        <end position="84"/>
    </location>
</feature>
<evidence type="ECO:0000256" key="2">
    <source>
        <dbReference type="ARBA" id="ARBA00022475"/>
    </source>
</evidence>
<dbReference type="EMBL" id="JACJVN010000055">
    <property type="protein sequence ID" value="MBB6678447.1"/>
    <property type="molecule type" value="Genomic_DNA"/>
</dbReference>
<comment type="caution">
    <text evidence="9">The sequence shown here is derived from an EMBL/GenBank/DDBJ whole genome shotgun (WGS) entry which is preliminary data.</text>
</comment>
<sequence length="166" mass="17787">MSKTAFAGSQPSISNLLLTALKMALASGIAWELAKLAGSKHPFLAPVSVILCMQPSVQQTLQFSLYRVAGTVIGVILTVIASIWLPLASWSMALLIVFGCALSLAAERHPTLIREVALSVVLVLELQRQSESYAIDRIRDTFIGVGVALVLHLLVLPPKEQPQSSS</sequence>
<accession>A0A841THL7</accession>
<dbReference type="RefSeq" id="WP_185179712.1">
    <property type="nucleotide sequence ID" value="NZ_CBCSEP010000009.1"/>
</dbReference>
<keyword evidence="10" id="KW-1185">Reference proteome</keyword>
<feature type="domain" description="Integral membrane bound transporter" evidence="8">
    <location>
        <begin position="29"/>
        <end position="150"/>
    </location>
</feature>
<feature type="transmembrane region" description="Helical" evidence="7">
    <location>
        <begin position="90"/>
        <end position="106"/>
    </location>
</feature>
<evidence type="ECO:0000256" key="7">
    <source>
        <dbReference type="SAM" id="Phobius"/>
    </source>
</evidence>
<dbReference type="GO" id="GO:0005886">
    <property type="term" value="C:plasma membrane"/>
    <property type="evidence" value="ECO:0007669"/>
    <property type="project" value="UniProtKB-SubCell"/>
</dbReference>
<evidence type="ECO:0000259" key="8">
    <source>
        <dbReference type="Pfam" id="PF13515"/>
    </source>
</evidence>
<gene>
    <name evidence="9" type="ORF">H4Q31_14155</name>
</gene>
<evidence type="ECO:0000313" key="9">
    <source>
        <dbReference type="EMBL" id="MBB6678447.1"/>
    </source>
</evidence>
<name>A0A841THL7_9BACL</name>
<protein>
    <submittedName>
        <fullName evidence="9">FUSC family protein</fullName>
    </submittedName>
</protein>
<dbReference type="Pfam" id="PF13515">
    <property type="entry name" value="FUSC_2"/>
    <property type="match status" value="1"/>
</dbReference>
<evidence type="ECO:0000256" key="4">
    <source>
        <dbReference type="ARBA" id="ARBA00022989"/>
    </source>
</evidence>
<dbReference type="PANTHER" id="PTHR30509:SF9">
    <property type="entry name" value="MULTIDRUG RESISTANCE PROTEIN MDTO"/>
    <property type="match status" value="1"/>
</dbReference>
<proteinExistence type="inferred from homology"/>